<dbReference type="EMBL" id="FNAN01000010">
    <property type="protein sequence ID" value="SDF34801.1"/>
    <property type="molecule type" value="Genomic_DNA"/>
</dbReference>
<sequence length="142" mass="15755">MTAYMVNERLGGYETLKHAVKNDFDLAYLAENGVPKASIQHLADSIGMDIKDVIALLPVTSRNLQRYNDIDLLSNVVSDHLIALADLFSVGNRALGKEYFLDWLNNEVPALGSEKPISFLRTHAGIELVKTELGRMEHGIFA</sequence>
<dbReference type="RefSeq" id="WP_090152622.1">
    <property type="nucleotide sequence ID" value="NZ_FNAN01000010.1"/>
</dbReference>
<dbReference type="AlphaFoldDB" id="A0A1G7KCM2"/>
<feature type="domain" description="Antitoxin Xre/MbcA/ParS-like toxin-binding" evidence="1">
    <location>
        <begin position="97"/>
        <end position="139"/>
    </location>
</feature>
<keyword evidence="3" id="KW-1185">Reference proteome</keyword>
<reference evidence="3" key="1">
    <citation type="submission" date="2016-10" db="EMBL/GenBank/DDBJ databases">
        <authorList>
            <person name="Varghese N."/>
            <person name="Submissions S."/>
        </authorList>
    </citation>
    <scope>NUCLEOTIDE SEQUENCE [LARGE SCALE GENOMIC DNA]</scope>
    <source>
        <strain evidence="3">DSM 25329</strain>
    </source>
</reference>
<dbReference type="STRING" id="659014.SAMN04487996_11077"/>
<gene>
    <name evidence="2" type="ORF">SAMN04487996_11077</name>
</gene>
<proteinExistence type="predicted"/>
<dbReference type="InterPro" id="IPR024467">
    <property type="entry name" value="Xre/MbcA/ParS-like_toxin-bd"/>
</dbReference>
<dbReference type="OrthoDB" id="5770459at2"/>
<dbReference type="Pfam" id="PF09722">
    <property type="entry name" value="Xre_MbcA_ParS_C"/>
    <property type="match status" value="1"/>
</dbReference>
<name>A0A1G7KCM2_9BACT</name>
<evidence type="ECO:0000259" key="1">
    <source>
        <dbReference type="Pfam" id="PF09722"/>
    </source>
</evidence>
<accession>A0A1G7KCM2</accession>
<protein>
    <submittedName>
        <fullName evidence="2">Putative toxin-antitoxin system antitoxin component, TIGR02293 family</fullName>
    </submittedName>
</protein>
<dbReference type="Proteomes" id="UP000198748">
    <property type="component" value="Unassembled WGS sequence"/>
</dbReference>
<evidence type="ECO:0000313" key="3">
    <source>
        <dbReference type="Proteomes" id="UP000198748"/>
    </source>
</evidence>
<organism evidence="2 3">
    <name type="scientific">Dyadobacter soli</name>
    <dbReference type="NCBI Taxonomy" id="659014"/>
    <lineage>
        <taxon>Bacteria</taxon>
        <taxon>Pseudomonadati</taxon>
        <taxon>Bacteroidota</taxon>
        <taxon>Cytophagia</taxon>
        <taxon>Cytophagales</taxon>
        <taxon>Spirosomataceae</taxon>
        <taxon>Dyadobacter</taxon>
    </lineage>
</organism>
<evidence type="ECO:0000313" key="2">
    <source>
        <dbReference type="EMBL" id="SDF34801.1"/>
    </source>
</evidence>